<gene>
    <name evidence="1" type="ORF">ACFQ03_20960</name>
</gene>
<dbReference type="Proteomes" id="UP001597120">
    <property type="component" value="Unassembled WGS sequence"/>
</dbReference>
<name>A0ABW3DGE5_9BACL</name>
<protein>
    <submittedName>
        <fullName evidence="1">Uncharacterized protein</fullName>
    </submittedName>
</protein>
<evidence type="ECO:0000313" key="2">
    <source>
        <dbReference type="Proteomes" id="UP001597120"/>
    </source>
</evidence>
<sequence>MGNYFLYHYYEAENGPFKNLSALPYDEARKVMEKVKQEGTVFASRRSDDYLTVRRQLEERARTLFIDKGGKPEKLYPHYMTLGRCEWLKSWYKEGRVLQIPLEEFDPETISFTYGDLFPTMRYKDGKPYREKIYLQDEIKELIEQFGWPQEWNRDGNKGPERYIEVQIWDDKVVGKFL</sequence>
<reference evidence="2" key="1">
    <citation type="journal article" date="2019" name="Int. J. Syst. Evol. Microbiol.">
        <title>The Global Catalogue of Microorganisms (GCM) 10K type strain sequencing project: providing services to taxonomists for standard genome sequencing and annotation.</title>
        <authorList>
            <consortium name="The Broad Institute Genomics Platform"/>
            <consortium name="The Broad Institute Genome Sequencing Center for Infectious Disease"/>
            <person name="Wu L."/>
            <person name="Ma J."/>
        </authorList>
    </citation>
    <scope>NUCLEOTIDE SEQUENCE [LARGE SCALE GENOMIC DNA]</scope>
    <source>
        <strain evidence="2">CCUG 57263</strain>
    </source>
</reference>
<evidence type="ECO:0000313" key="1">
    <source>
        <dbReference type="EMBL" id="MFD0871614.1"/>
    </source>
</evidence>
<comment type="caution">
    <text evidence="1">The sequence shown here is derived from an EMBL/GenBank/DDBJ whole genome shotgun (WGS) entry which is preliminary data.</text>
</comment>
<organism evidence="1 2">
    <name type="scientific">Paenibacillus residui</name>
    <dbReference type="NCBI Taxonomy" id="629724"/>
    <lineage>
        <taxon>Bacteria</taxon>
        <taxon>Bacillati</taxon>
        <taxon>Bacillota</taxon>
        <taxon>Bacilli</taxon>
        <taxon>Bacillales</taxon>
        <taxon>Paenibacillaceae</taxon>
        <taxon>Paenibacillus</taxon>
    </lineage>
</organism>
<dbReference type="RefSeq" id="WP_379290762.1">
    <property type="nucleotide sequence ID" value="NZ_JBHTIU010000085.1"/>
</dbReference>
<keyword evidence="2" id="KW-1185">Reference proteome</keyword>
<accession>A0ABW3DGE5</accession>
<dbReference type="EMBL" id="JBHTIU010000085">
    <property type="protein sequence ID" value="MFD0871614.1"/>
    <property type="molecule type" value="Genomic_DNA"/>
</dbReference>
<proteinExistence type="predicted"/>